<gene>
    <name evidence="2" type="ORF">B8X04_18010</name>
</gene>
<dbReference type="Gene3D" id="3.30.470.30">
    <property type="entry name" value="DNA ligase/mRNA capping enzyme"/>
    <property type="match status" value="1"/>
</dbReference>
<dbReference type="Gene3D" id="3.30.1490.70">
    <property type="match status" value="1"/>
</dbReference>
<dbReference type="InterPro" id="IPR013839">
    <property type="entry name" value="DNAligase_adenylation"/>
</dbReference>
<accession>A0A269YZQ6</accession>
<dbReference type="AlphaFoldDB" id="A0A269YZQ6"/>
<feature type="non-terminal residue" evidence="2">
    <location>
        <position position="1"/>
    </location>
</feature>
<evidence type="ECO:0000313" key="3">
    <source>
        <dbReference type="Proteomes" id="UP000216867"/>
    </source>
</evidence>
<comment type="caution">
    <text evidence="2">The sequence shown here is derived from an EMBL/GenBank/DDBJ whole genome shotgun (WGS) entry which is preliminary data.</text>
</comment>
<sequence length="74" mass="8323">AAAGSLRQLDSKLAAKRKLSVFLYSINDFTDFEATTQSGALDELDQLGFKTNHERERVSDIDGVLKYIEKWTAE</sequence>
<dbReference type="EMBL" id="NCWY01000229">
    <property type="protein sequence ID" value="PAK91043.1"/>
    <property type="molecule type" value="Genomic_DNA"/>
</dbReference>
<dbReference type="Proteomes" id="UP000216867">
    <property type="component" value="Unassembled WGS sequence"/>
</dbReference>
<dbReference type="SUPFAM" id="SSF56091">
    <property type="entry name" value="DNA ligase/mRNA capping enzyme, catalytic domain"/>
    <property type="match status" value="1"/>
</dbReference>
<reference evidence="2 3" key="1">
    <citation type="submission" date="2017-04" db="EMBL/GenBank/DDBJ databases">
        <title>Kefir bacterial isolates.</title>
        <authorList>
            <person name="Kim Y."/>
            <person name="Blasche S."/>
            <person name="Patil K.R."/>
        </authorList>
    </citation>
    <scope>NUCLEOTIDE SEQUENCE [LARGE SCALE GENOMIC DNA]</scope>
    <source>
        <strain evidence="2 3">OG2</strain>
    </source>
</reference>
<evidence type="ECO:0000259" key="1">
    <source>
        <dbReference type="Pfam" id="PF01653"/>
    </source>
</evidence>
<feature type="domain" description="NAD-dependent DNA ligase adenylation" evidence="1">
    <location>
        <begin position="1"/>
        <end position="73"/>
    </location>
</feature>
<dbReference type="Pfam" id="PF01653">
    <property type="entry name" value="DNA_ligase_aden"/>
    <property type="match status" value="1"/>
</dbReference>
<proteinExistence type="predicted"/>
<evidence type="ECO:0000313" key="2">
    <source>
        <dbReference type="EMBL" id="PAK91043.1"/>
    </source>
</evidence>
<dbReference type="GO" id="GO:0003911">
    <property type="term" value="F:DNA ligase (NAD+) activity"/>
    <property type="evidence" value="ECO:0007669"/>
    <property type="project" value="InterPro"/>
</dbReference>
<organism evidence="2 3">
    <name type="scientific">Brevibacterium casei</name>
    <dbReference type="NCBI Taxonomy" id="33889"/>
    <lineage>
        <taxon>Bacteria</taxon>
        <taxon>Bacillati</taxon>
        <taxon>Actinomycetota</taxon>
        <taxon>Actinomycetes</taxon>
        <taxon>Micrococcales</taxon>
        <taxon>Brevibacteriaceae</taxon>
        <taxon>Brevibacterium</taxon>
    </lineage>
</organism>
<protein>
    <recommendedName>
        <fullName evidence="1">NAD-dependent DNA ligase adenylation domain-containing protein</fullName>
    </recommendedName>
</protein>
<name>A0A269YZQ6_9MICO</name>
<feature type="non-terminal residue" evidence="2">
    <location>
        <position position="74"/>
    </location>
</feature>